<organism evidence="3 4">
    <name type="scientific">Fusarium beomiforme</name>
    <dbReference type="NCBI Taxonomy" id="44412"/>
    <lineage>
        <taxon>Eukaryota</taxon>
        <taxon>Fungi</taxon>
        <taxon>Dikarya</taxon>
        <taxon>Ascomycota</taxon>
        <taxon>Pezizomycotina</taxon>
        <taxon>Sordariomycetes</taxon>
        <taxon>Hypocreomycetidae</taxon>
        <taxon>Hypocreales</taxon>
        <taxon>Nectriaceae</taxon>
        <taxon>Fusarium</taxon>
        <taxon>Fusarium burgessii species complex</taxon>
    </lineage>
</organism>
<comment type="caution">
    <text evidence="3">The sequence shown here is derived from an EMBL/GenBank/DDBJ whole genome shotgun (WGS) entry which is preliminary data.</text>
</comment>
<dbReference type="GO" id="GO:0030151">
    <property type="term" value="F:molybdenum ion binding"/>
    <property type="evidence" value="ECO:0007669"/>
    <property type="project" value="InterPro"/>
</dbReference>
<reference evidence="3" key="2">
    <citation type="submission" date="2020-02" db="EMBL/GenBank/DDBJ databases">
        <title>Identification and distribution of gene clusters putatively required for synthesis of sphingolipid metabolism inhibitors in phylogenetically diverse species of the filamentous fungus Fusarium.</title>
        <authorList>
            <person name="Kim H.-S."/>
            <person name="Busman M."/>
            <person name="Brown D.W."/>
            <person name="Divon H."/>
            <person name="Uhlig S."/>
            <person name="Proctor R.H."/>
        </authorList>
    </citation>
    <scope>NUCLEOTIDE SEQUENCE</scope>
    <source>
        <strain evidence="3">NRRL 25174</strain>
    </source>
</reference>
<dbReference type="Proteomes" id="UP000730481">
    <property type="component" value="Unassembled WGS sequence"/>
</dbReference>
<dbReference type="SUPFAM" id="SSF141673">
    <property type="entry name" value="MOSC N-terminal domain-like"/>
    <property type="match status" value="1"/>
</dbReference>
<keyword evidence="4" id="KW-1185">Reference proteome</keyword>
<dbReference type="InterPro" id="IPR011037">
    <property type="entry name" value="Pyrv_Knase-like_insert_dom_sf"/>
</dbReference>
<dbReference type="GO" id="GO:0030170">
    <property type="term" value="F:pyridoxal phosphate binding"/>
    <property type="evidence" value="ECO:0007669"/>
    <property type="project" value="InterPro"/>
</dbReference>
<reference evidence="3" key="1">
    <citation type="journal article" date="2017" name="Mycologia">
        <title>Fusarium algeriense, sp. nov., a novel toxigenic crown rot pathogen of durum wheat from Algeria is nested in the Fusarium burgessii species complex.</title>
        <authorList>
            <person name="Laraba I."/>
            <person name="Keddad A."/>
            <person name="Boureghda H."/>
            <person name="Abdallah N."/>
            <person name="Vaughan M.M."/>
            <person name="Proctor R.H."/>
            <person name="Busman M."/>
            <person name="O'Donnell K."/>
        </authorList>
    </citation>
    <scope>NUCLEOTIDE SEQUENCE</scope>
    <source>
        <strain evidence="3">NRRL 25174</strain>
    </source>
</reference>
<evidence type="ECO:0000313" key="3">
    <source>
        <dbReference type="EMBL" id="KAF4340520.1"/>
    </source>
</evidence>
<accession>A0A9P5AKP6</accession>
<feature type="region of interest" description="Disordered" evidence="1">
    <location>
        <begin position="403"/>
        <end position="423"/>
    </location>
</feature>
<feature type="compositionally biased region" description="Basic and acidic residues" evidence="1">
    <location>
        <begin position="406"/>
        <end position="417"/>
    </location>
</feature>
<dbReference type="InterPro" id="IPR005303">
    <property type="entry name" value="MOCOS_middle"/>
</dbReference>
<feature type="compositionally biased region" description="Polar residues" evidence="1">
    <location>
        <begin position="85"/>
        <end position="94"/>
    </location>
</feature>
<dbReference type="InterPro" id="IPR005302">
    <property type="entry name" value="MoCF_Sase_C"/>
</dbReference>
<dbReference type="SUPFAM" id="SSF50800">
    <property type="entry name" value="PK beta-barrel domain-like"/>
    <property type="match status" value="1"/>
</dbReference>
<dbReference type="AlphaFoldDB" id="A0A9P5AKP6"/>
<evidence type="ECO:0000256" key="1">
    <source>
        <dbReference type="SAM" id="MobiDB-lite"/>
    </source>
</evidence>
<protein>
    <submittedName>
        <fullName evidence="3">Molybdopterin cofactor</fullName>
    </submittedName>
</protein>
<feature type="domain" description="MOSC" evidence="2">
    <location>
        <begin position="284"/>
        <end position="475"/>
    </location>
</feature>
<dbReference type="Pfam" id="PF03476">
    <property type="entry name" value="MOSC_N"/>
    <property type="match status" value="1"/>
</dbReference>
<dbReference type="Pfam" id="PF03473">
    <property type="entry name" value="MOSC"/>
    <property type="match status" value="1"/>
</dbReference>
<evidence type="ECO:0000313" key="4">
    <source>
        <dbReference type="Proteomes" id="UP000730481"/>
    </source>
</evidence>
<sequence length="489" mass="54087">MQVRAIASVLNLLITKASQNDYPTGNAVWMLKAMDNINYLREIAGQFSLTSKTLAIAILLGSLFSLWLHNVPSTPKELRNLQREGVSSSNMSDQTDPKYDLSTNAATDGPIRIKAIFVHPIKSCAPVELNRAQLIKSGFVWDRCFALATEVNRAESEGGPIWRFISQRTKPLMSQIKTELWLRPQESNAREPSFDSVGCLVFKFPDPDSPSWSDQLRSMLFSHQREVSAFVPLSPDESYLKKHGIATKAFAIHSREAKGLDMGTAPTVAGALPKLKRFLNIPEHQSLTLLRCTPNSLVPTEKNLAPLEHIGRPAVHGYTDQQPVNVNNLASVHAVSALLPKESQPLNALRFRANIWITGAPAFDEETWKRYRVTPKRQPGITPSFSVVCRTSRCTMPNVNPLTGKFDTDKPGGDKTRGNAQPSSTLVKYRTVEDGNPRALGYLGMHCVPEDAGLQEAAKNAESLYVQVGDEIEVLERGVHLYGSTANDY</sequence>
<evidence type="ECO:0000259" key="2">
    <source>
        <dbReference type="PROSITE" id="PS51340"/>
    </source>
</evidence>
<dbReference type="GO" id="GO:0003824">
    <property type="term" value="F:catalytic activity"/>
    <property type="evidence" value="ECO:0007669"/>
    <property type="project" value="InterPro"/>
</dbReference>
<proteinExistence type="predicted"/>
<gene>
    <name evidence="3" type="ORF">FBEOM_5558</name>
</gene>
<dbReference type="PROSITE" id="PS51340">
    <property type="entry name" value="MOSC"/>
    <property type="match status" value="1"/>
</dbReference>
<dbReference type="OrthoDB" id="17255at2759"/>
<name>A0A9P5AKP6_9HYPO</name>
<feature type="region of interest" description="Disordered" evidence="1">
    <location>
        <begin position="80"/>
        <end position="100"/>
    </location>
</feature>
<dbReference type="EMBL" id="PVQB02000235">
    <property type="protein sequence ID" value="KAF4340520.1"/>
    <property type="molecule type" value="Genomic_DNA"/>
</dbReference>